<organism evidence="1 2">
    <name type="scientific">Streblomastix strix</name>
    <dbReference type="NCBI Taxonomy" id="222440"/>
    <lineage>
        <taxon>Eukaryota</taxon>
        <taxon>Metamonada</taxon>
        <taxon>Preaxostyla</taxon>
        <taxon>Oxymonadida</taxon>
        <taxon>Streblomastigidae</taxon>
        <taxon>Streblomastix</taxon>
    </lineage>
</organism>
<dbReference type="AlphaFoldDB" id="A0A5J4W7S8"/>
<gene>
    <name evidence="1" type="ORF">EZS28_013500</name>
</gene>
<comment type="caution">
    <text evidence="1">The sequence shown here is derived from an EMBL/GenBank/DDBJ whole genome shotgun (WGS) entry which is preliminary data.</text>
</comment>
<protein>
    <submittedName>
        <fullName evidence="1">Uncharacterized protein</fullName>
    </submittedName>
</protein>
<reference evidence="1 2" key="1">
    <citation type="submission" date="2019-03" db="EMBL/GenBank/DDBJ databases">
        <title>Single cell metagenomics reveals metabolic interactions within the superorganism composed of flagellate Streblomastix strix and complex community of Bacteroidetes bacteria on its surface.</title>
        <authorList>
            <person name="Treitli S.C."/>
            <person name="Kolisko M."/>
            <person name="Husnik F."/>
            <person name="Keeling P."/>
            <person name="Hampl V."/>
        </authorList>
    </citation>
    <scope>NUCLEOTIDE SEQUENCE [LARGE SCALE GENOMIC DNA]</scope>
    <source>
        <strain evidence="1">ST1C</strain>
    </source>
</reference>
<name>A0A5J4W7S8_9EUKA</name>
<accession>A0A5J4W7S8</accession>
<proteinExistence type="predicted"/>
<dbReference type="EMBL" id="SNRW01003036">
    <property type="protein sequence ID" value="KAA6390971.1"/>
    <property type="molecule type" value="Genomic_DNA"/>
</dbReference>
<sequence length="87" mass="10113">MEGYITCLNKEVAQGEKEVTNNYPRLLGRQGETIMSTEGWNLPNDAEMKAQTYDMTMKLSQRDITLSKFDITDYRQREASIQLHPRI</sequence>
<evidence type="ECO:0000313" key="1">
    <source>
        <dbReference type="EMBL" id="KAA6390971.1"/>
    </source>
</evidence>
<dbReference type="Proteomes" id="UP000324800">
    <property type="component" value="Unassembled WGS sequence"/>
</dbReference>
<evidence type="ECO:0000313" key="2">
    <source>
        <dbReference type="Proteomes" id="UP000324800"/>
    </source>
</evidence>